<comment type="similarity">
    <text evidence="9">Belongs to the binding-protein-dependent transport system permease family.</text>
</comment>
<evidence type="ECO:0000313" key="12">
    <source>
        <dbReference type="Proteomes" id="UP001241603"/>
    </source>
</evidence>
<keyword evidence="6" id="KW-0653">Protein transport</keyword>
<dbReference type="InterPro" id="IPR050366">
    <property type="entry name" value="BP-dependent_transpt_permease"/>
</dbReference>
<accession>A0ABU0H3V0</accession>
<protein>
    <submittedName>
        <fullName evidence="11">Peptide/nickel transport system permease protein</fullName>
    </submittedName>
</protein>
<organism evidence="11 12">
    <name type="scientific">Kaistia dalseonensis</name>
    <dbReference type="NCBI Taxonomy" id="410840"/>
    <lineage>
        <taxon>Bacteria</taxon>
        <taxon>Pseudomonadati</taxon>
        <taxon>Pseudomonadota</taxon>
        <taxon>Alphaproteobacteria</taxon>
        <taxon>Hyphomicrobiales</taxon>
        <taxon>Kaistiaceae</taxon>
        <taxon>Kaistia</taxon>
    </lineage>
</organism>
<dbReference type="CDD" id="cd06261">
    <property type="entry name" value="TM_PBP2"/>
    <property type="match status" value="1"/>
</dbReference>
<name>A0ABU0H3V0_9HYPH</name>
<dbReference type="InterPro" id="IPR025966">
    <property type="entry name" value="OppC_N"/>
</dbReference>
<evidence type="ECO:0000313" key="11">
    <source>
        <dbReference type="EMBL" id="MDQ0436967.1"/>
    </source>
</evidence>
<dbReference type="InterPro" id="IPR000515">
    <property type="entry name" value="MetI-like"/>
</dbReference>
<comment type="caution">
    <text evidence="11">The sequence shown here is derived from an EMBL/GenBank/DDBJ whole genome shotgun (WGS) entry which is preliminary data.</text>
</comment>
<dbReference type="PROSITE" id="PS50928">
    <property type="entry name" value="ABC_TM1"/>
    <property type="match status" value="1"/>
</dbReference>
<sequence length="295" mass="31736">MGAWLTTTSTFARRLGWLAILIIATYLMLALFAPYLTPYPPNAQDLMSANQSFSAQHLLGTDHLGRDTLSRLIAGGQTTLVAVAVVVVLAMFIGVVIGTISGYVGGWIDEIIMRITDFMLSIPSLIVALAMIGIFGLGYWNMVAALTIAWIPSYARITRGVVVATVHQPHIESLWVLGASRTRLIAFHLLPAALRSILVYASVDAGVLALAVATLSFLGLGIQPPMSEWGEMFVDAMPYLDVSPRQVVLPGLALTFTVAGFNYLGERLASLDAPRAISGRALRTRLANARKLLVS</sequence>
<dbReference type="EMBL" id="JAUSVO010000002">
    <property type="protein sequence ID" value="MDQ0436967.1"/>
    <property type="molecule type" value="Genomic_DNA"/>
</dbReference>
<dbReference type="PANTHER" id="PTHR43386">
    <property type="entry name" value="OLIGOPEPTIDE TRANSPORT SYSTEM PERMEASE PROTEIN APPC"/>
    <property type="match status" value="1"/>
</dbReference>
<feature type="transmembrane region" description="Helical" evidence="9">
    <location>
        <begin position="247"/>
        <end position="265"/>
    </location>
</feature>
<evidence type="ECO:0000256" key="2">
    <source>
        <dbReference type="ARBA" id="ARBA00022448"/>
    </source>
</evidence>
<evidence type="ECO:0000256" key="7">
    <source>
        <dbReference type="ARBA" id="ARBA00022989"/>
    </source>
</evidence>
<feature type="transmembrane region" description="Helical" evidence="9">
    <location>
        <begin position="125"/>
        <end position="151"/>
    </location>
</feature>
<dbReference type="SUPFAM" id="SSF161098">
    <property type="entry name" value="MetI-like"/>
    <property type="match status" value="1"/>
</dbReference>
<evidence type="ECO:0000256" key="6">
    <source>
        <dbReference type="ARBA" id="ARBA00022927"/>
    </source>
</evidence>
<keyword evidence="7 9" id="KW-1133">Transmembrane helix</keyword>
<keyword evidence="3" id="KW-1003">Cell membrane</keyword>
<proteinExistence type="inferred from homology"/>
<keyword evidence="4 9" id="KW-0812">Transmembrane</keyword>
<feature type="transmembrane region" description="Helical" evidence="9">
    <location>
        <begin position="197"/>
        <end position="222"/>
    </location>
</feature>
<dbReference type="Pfam" id="PF12911">
    <property type="entry name" value="OppC_N"/>
    <property type="match status" value="1"/>
</dbReference>
<dbReference type="PANTHER" id="PTHR43386:SF1">
    <property type="entry name" value="D,D-DIPEPTIDE TRANSPORT SYSTEM PERMEASE PROTEIN DDPC-RELATED"/>
    <property type="match status" value="1"/>
</dbReference>
<dbReference type="RefSeq" id="WP_266347907.1">
    <property type="nucleotide sequence ID" value="NZ_JAPKNG010000002.1"/>
</dbReference>
<keyword evidence="5" id="KW-0571">Peptide transport</keyword>
<evidence type="ECO:0000256" key="4">
    <source>
        <dbReference type="ARBA" id="ARBA00022692"/>
    </source>
</evidence>
<keyword evidence="2 9" id="KW-0813">Transport</keyword>
<feature type="transmembrane region" description="Helical" evidence="9">
    <location>
        <begin position="80"/>
        <end position="104"/>
    </location>
</feature>
<evidence type="ECO:0000259" key="10">
    <source>
        <dbReference type="PROSITE" id="PS50928"/>
    </source>
</evidence>
<feature type="domain" description="ABC transmembrane type-1" evidence="10">
    <location>
        <begin position="76"/>
        <end position="265"/>
    </location>
</feature>
<gene>
    <name evidence="11" type="ORF">QO014_001352</name>
</gene>
<comment type="subcellular location">
    <subcellularLocation>
        <location evidence="1 9">Cell membrane</location>
        <topology evidence="1 9">Multi-pass membrane protein</topology>
    </subcellularLocation>
</comment>
<feature type="transmembrane region" description="Helical" evidence="9">
    <location>
        <begin position="15"/>
        <end position="36"/>
    </location>
</feature>
<dbReference type="InterPro" id="IPR035906">
    <property type="entry name" value="MetI-like_sf"/>
</dbReference>
<dbReference type="Pfam" id="PF00528">
    <property type="entry name" value="BPD_transp_1"/>
    <property type="match status" value="1"/>
</dbReference>
<keyword evidence="12" id="KW-1185">Reference proteome</keyword>
<dbReference type="Gene3D" id="1.10.3720.10">
    <property type="entry name" value="MetI-like"/>
    <property type="match status" value="1"/>
</dbReference>
<evidence type="ECO:0000256" key="3">
    <source>
        <dbReference type="ARBA" id="ARBA00022475"/>
    </source>
</evidence>
<evidence type="ECO:0000256" key="1">
    <source>
        <dbReference type="ARBA" id="ARBA00004651"/>
    </source>
</evidence>
<evidence type="ECO:0000256" key="9">
    <source>
        <dbReference type="RuleBase" id="RU363032"/>
    </source>
</evidence>
<reference evidence="11 12" key="1">
    <citation type="submission" date="2023-07" db="EMBL/GenBank/DDBJ databases">
        <title>Genomic Encyclopedia of Type Strains, Phase IV (KMG-IV): sequencing the most valuable type-strain genomes for metagenomic binning, comparative biology and taxonomic classification.</title>
        <authorList>
            <person name="Goeker M."/>
        </authorList>
    </citation>
    <scope>NUCLEOTIDE SEQUENCE [LARGE SCALE GENOMIC DNA]</scope>
    <source>
        <strain evidence="11 12">B6-8</strain>
    </source>
</reference>
<evidence type="ECO:0000256" key="5">
    <source>
        <dbReference type="ARBA" id="ARBA00022856"/>
    </source>
</evidence>
<keyword evidence="8 9" id="KW-0472">Membrane</keyword>
<evidence type="ECO:0000256" key="8">
    <source>
        <dbReference type="ARBA" id="ARBA00023136"/>
    </source>
</evidence>
<dbReference type="Proteomes" id="UP001241603">
    <property type="component" value="Unassembled WGS sequence"/>
</dbReference>